<gene>
    <name evidence="1" type="ORF">BSAE_1306</name>
</gene>
<dbReference type="Proteomes" id="UP000029040">
    <property type="component" value="Unassembled WGS sequence"/>
</dbReference>
<proteinExistence type="predicted"/>
<sequence>MGNRASSRGGMFSIREIEYLESLPAVERVDNGRIRYTDDFKRECVRRYRAGESPSEIFRRSGLDVALIGYKRIERCVARWKNSARLNSGVQSGEATSRFDVAQPLRWVAPRQTRSTIGSNAALDDSNDMPVRCTCTRTGCADESRNLDGTGMGDSDGGEALDVGLLKLIVRQQARRIDELERELAQLREKKETDS</sequence>
<comment type="caution">
    <text evidence="1">The sequence shown here is derived from an EMBL/GenBank/DDBJ whole genome shotgun (WGS) entry which is preliminary data.</text>
</comment>
<evidence type="ECO:0000313" key="1">
    <source>
        <dbReference type="EMBL" id="KFI85453.1"/>
    </source>
</evidence>
<dbReference type="AlphaFoldDB" id="A0A087CQA3"/>
<organism evidence="1 2">
    <name type="scientific">Bifidobacterium pullorum subsp. saeculare DSM 6531 = LMG 14934</name>
    <dbReference type="NCBI Taxonomy" id="1437611"/>
    <lineage>
        <taxon>Bacteria</taxon>
        <taxon>Bacillati</taxon>
        <taxon>Actinomycetota</taxon>
        <taxon>Actinomycetes</taxon>
        <taxon>Bifidobacteriales</taxon>
        <taxon>Bifidobacteriaceae</taxon>
        <taxon>Bifidobacterium</taxon>
    </lineage>
</organism>
<name>A0A087CQA3_9BIFI</name>
<evidence type="ECO:0000313" key="2">
    <source>
        <dbReference type="Proteomes" id="UP000029040"/>
    </source>
</evidence>
<protein>
    <submittedName>
        <fullName evidence="1">Uncharacterized protein</fullName>
    </submittedName>
</protein>
<dbReference type="EMBL" id="JGZM01000008">
    <property type="protein sequence ID" value="KFI85453.1"/>
    <property type="molecule type" value="Genomic_DNA"/>
</dbReference>
<accession>A0A087CQA3</accession>
<reference evidence="1 2" key="1">
    <citation type="submission" date="2014-03" db="EMBL/GenBank/DDBJ databases">
        <title>Genomics of Bifidobacteria.</title>
        <authorList>
            <person name="Ventura M."/>
            <person name="Milani C."/>
            <person name="Lugli G.A."/>
        </authorList>
    </citation>
    <scope>NUCLEOTIDE SEQUENCE [LARGE SCALE GENOMIC DNA]</scope>
    <source>
        <strain evidence="1 2">LMG 14934</strain>
    </source>
</reference>